<dbReference type="Proteomes" id="UP000269692">
    <property type="component" value="Unassembled WGS sequence"/>
</dbReference>
<dbReference type="OrthoDB" id="8478544at2"/>
<protein>
    <submittedName>
        <fullName evidence="1">Uncharacterized protein</fullName>
    </submittedName>
</protein>
<evidence type="ECO:0000313" key="1">
    <source>
        <dbReference type="EMBL" id="RLP79097.1"/>
    </source>
</evidence>
<dbReference type="RefSeq" id="WP_121623112.1">
    <property type="nucleotide sequence ID" value="NZ_JACIIW010000002.1"/>
</dbReference>
<gene>
    <name evidence="1" type="ORF">D9R14_09695</name>
</gene>
<accession>A0A3L7AFS0</accession>
<keyword evidence="2" id="KW-1185">Reference proteome</keyword>
<comment type="caution">
    <text evidence="1">The sequence shown here is derived from an EMBL/GenBank/DDBJ whole genome shotgun (WGS) entry which is preliminary data.</text>
</comment>
<dbReference type="AlphaFoldDB" id="A0A3L7AFS0"/>
<evidence type="ECO:0000313" key="2">
    <source>
        <dbReference type="Proteomes" id="UP000269692"/>
    </source>
</evidence>
<reference evidence="1 2" key="1">
    <citation type="submission" date="2018-10" db="EMBL/GenBank/DDBJ databases">
        <title>Xanthobacter tagetidis genome sequencing and assembly.</title>
        <authorList>
            <person name="Maclea K.S."/>
            <person name="Goen A.E."/>
            <person name="Fatima S.A."/>
        </authorList>
    </citation>
    <scope>NUCLEOTIDE SEQUENCE [LARGE SCALE GENOMIC DNA]</scope>
    <source>
        <strain evidence="1 2">ATCC 700314</strain>
    </source>
</reference>
<organism evidence="1 2">
    <name type="scientific">Xanthobacter tagetidis</name>
    <dbReference type="NCBI Taxonomy" id="60216"/>
    <lineage>
        <taxon>Bacteria</taxon>
        <taxon>Pseudomonadati</taxon>
        <taxon>Pseudomonadota</taxon>
        <taxon>Alphaproteobacteria</taxon>
        <taxon>Hyphomicrobiales</taxon>
        <taxon>Xanthobacteraceae</taxon>
        <taxon>Xanthobacter</taxon>
    </lineage>
</organism>
<name>A0A3L7AFS0_9HYPH</name>
<dbReference type="EMBL" id="RCTF01000006">
    <property type="protein sequence ID" value="RLP79097.1"/>
    <property type="molecule type" value="Genomic_DNA"/>
</dbReference>
<proteinExistence type="predicted"/>
<sequence length="74" mass="7949">MGIIRVIVLLLLVVGGYWAFYVYASSEPYDEIGTAINSRLPADARAYSCAELKKRHGAAAANPPAGCEGYWASI</sequence>